<organism evidence="7 8">
    <name type="scientific">Perilla frutescens var. hirtella</name>
    <name type="common">Perilla citriodora</name>
    <name type="synonym">Perilla setoyensis</name>
    <dbReference type="NCBI Taxonomy" id="608512"/>
    <lineage>
        <taxon>Eukaryota</taxon>
        <taxon>Viridiplantae</taxon>
        <taxon>Streptophyta</taxon>
        <taxon>Embryophyta</taxon>
        <taxon>Tracheophyta</taxon>
        <taxon>Spermatophyta</taxon>
        <taxon>Magnoliopsida</taxon>
        <taxon>eudicotyledons</taxon>
        <taxon>Gunneridae</taxon>
        <taxon>Pentapetalae</taxon>
        <taxon>asterids</taxon>
        <taxon>lamiids</taxon>
        <taxon>Lamiales</taxon>
        <taxon>Lamiaceae</taxon>
        <taxon>Nepetoideae</taxon>
        <taxon>Elsholtzieae</taxon>
        <taxon>Perilla</taxon>
    </lineage>
</organism>
<keyword evidence="1" id="KW-0433">Leucine-rich repeat</keyword>
<dbReference type="AlphaFoldDB" id="A0AAD4IPT9"/>
<dbReference type="Pfam" id="PF23598">
    <property type="entry name" value="LRR_14"/>
    <property type="match status" value="1"/>
</dbReference>
<dbReference type="PANTHER" id="PTHR33463">
    <property type="entry name" value="NB-ARC DOMAIN-CONTAINING PROTEIN-RELATED"/>
    <property type="match status" value="1"/>
</dbReference>
<dbReference type="SMART" id="SM00369">
    <property type="entry name" value="LRR_TYP"/>
    <property type="match status" value="2"/>
</dbReference>
<keyword evidence="8" id="KW-1185">Reference proteome</keyword>
<name>A0AAD4IPT9_PERFH</name>
<evidence type="ECO:0000259" key="5">
    <source>
        <dbReference type="Pfam" id="PF23247"/>
    </source>
</evidence>
<feature type="compositionally biased region" description="Basic and acidic residues" evidence="4">
    <location>
        <begin position="143"/>
        <end position="163"/>
    </location>
</feature>
<feature type="region of interest" description="Disordered" evidence="4">
    <location>
        <begin position="138"/>
        <end position="187"/>
    </location>
</feature>
<accession>A0AAD4IPT9</accession>
<keyword evidence="3" id="KW-0611">Plant defense</keyword>
<dbReference type="PANTHER" id="PTHR33463:SF167">
    <property type="entry name" value="PUTATIVE-RELATED"/>
    <property type="match status" value="1"/>
</dbReference>
<dbReference type="Proteomes" id="UP001190926">
    <property type="component" value="Unassembled WGS sequence"/>
</dbReference>
<gene>
    <name evidence="7" type="ORF">C2S53_002110</name>
</gene>
<dbReference type="InterPro" id="IPR003591">
    <property type="entry name" value="Leu-rich_rpt_typical-subtyp"/>
</dbReference>
<dbReference type="InterPro" id="IPR057135">
    <property type="entry name" value="At4g27190-like_LRR"/>
</dbReference>
<dbReference type="InterPro" id="IPR032675">
    <property type="entry name" value="LRR_dom_sf"/>
</dbReference>
<evidence type="ECO:0000256" key="3">
    <source>
        <dbReference type="ARBA" id="ARBA00022821"/>
    </source>
</evidence>
<evidence type="ECO:0000256" key="4">
    <source>
        <dbReference type="SAM" id="MobiDB-lite"/>
    </source>
</evidence>
<reference evidence="7 8" key="1">
    <citation type="journal article" date="2021" name="Nat. Commun.">
        <title>Incipient diploidization of the medicinal plant Perilla within 10,000 years.</title>
        <authorList>
            <person name="Zhang Y."/>
            <person name="Shen Q."/>
            <person name="Leng L."/>
            <person name="Zhang D."/>
            <person name="Chen S."/>
            <person name="Shi Y."/>
            <person name="Ning Z."/>
            <person name="Chen S."/>
        </authorList>
    </citation>
    <scope>NUCLEOTIDE SEQUENCE [LARGE SCALE GENOMIC DNA]</scope>
    <source>
        <strain evidence="8">cv. PC099</strain>
    </source>
</reference>
<evidence type="ECO:0000313" key="7">
    <source>
        <dbReference type="EMBL" id="KAH6756545.1"/>
    </source>
</evidence>
<evidence type="ECO:0000313" key="8">
    <source>
        <dbReference type="Proteomes" id="UP001190926"/>
    </source>
</evidence>
<feature type="domain" description="Disease resistance R13L4/SHOC-2-like LRR" evidence="6">
    <location>
        <begin position="355"/>
        <end position="575"/>
    </location>
</feature>
<feature type="domain" description="Disease resistance protein At4g27190-like leucine-rich repeats" evidence="5">
    <location>
        <begin position="681"/>
        <end position="767"/>
    </location>
</feature>
<dbReference type="InterPro" id="IPR050905">
    <property type="entry name" value="Plant_NBS-LRR"/>
</dbReference>
<evidence type="ECO:0000256" key="2">
    <source>
        <dbReference type="ARBA" id="ARBA00022737"/>
    </source>
</evidence>
<protein>
    <submittedName>
        <fullName evidence="7">Uncharacterized protein</fullName>
    </submittedName>
</protein>
<dbReference type="SUPFAM" id="SSF52058">
    <property type="entry name" value="L domain-like"/>
    <property type="match status" value="1"/>
</dbReference>
<evidence type="ECO:0000256" key="1">
    <source>
        <dbReference type="ARBA" id="ARBA00022614"/>
    </source>
</evidence>
<sequence length="809" mass="92536">MAVAFPSYLDALVEGFPPAFKATSVPHHEYIEDSQNVGEFLEKLFGRLSVLLFHIDKQINKVLIQGRLLPRKLNQWAVEARAMKCQVSDLLKGQQNRKVDSLTCEEWVEIGVKMINHLKKCPFKDEMMYDKPIPIVIQNPESSSEKPSRTLEEKYKVQEKSETEQSFSSLRGHRVRRDQDAGTSPAISLPAVELQKENVVATPVEKLGSEPISISESMPGTEILKKESFDMLDAVVSKTSANSSSISEYQSKQQFADEIIEEGFTPEDSETEMFRNMSTSSNAKKGKHHEESIPVPDPLSFQEEELYLVVVEDNHLKLTLDNQITLIDNFPSPAPPDSSPVNAMLNLVERDLRELPEKPNYPNSFLLFLQRNKRLTLIHPSFFDSMPDLRFLDISDTKIRILPSSLFNLSKLKVLLLRNCVCLENLPPEIGNLNHMEALDLSGTELYDLPDEIGRLGLLRSMHLSFYGPDNESEYIHLPSRLVSPCFLSELKEIRALTIIVHPDDHRWTEIAACIIKDISKLEMLSYLQFYFPEVEMFEIFIQTSHSWEKQKVSKFGFIVGQNVKRIVSRVPSEVESLFNQQERCLRYVNGDNVSPLMKTVLIRVTAFYLDHHTDVQSLSEFDISNFQALKFCVVSECPKIQAILDEKNVVSAFPCLEYLGIYFLWALKHIWKAPSPAGKLKRMFKTPRPSSNFEALRHLIINTCPMLQFILWESMLQCLTNLEELVVEDCERVEKIVKREKPRVKYEDNVLPGLKKLVLHYLPELVTLGDGVCLSEEIISVYGCPKLILNSQPQRHPSSEASFFQVEE</sequence>
<comment type="caution">
    <text evidence="7">The sequence shown here is derived from an EMBL/GenBank/DDBJ whole genome shotgun (WGS) entry which is preliminary data.</text>
</comment>
<dbReference type="Gene3D" id="3.80.10.10">
    <property type="entry name" value="Ribonuclease Inhibitor"/>
    <property type="match status" value="1"/>
</dbReference>
<keyword evidence="2" id="KW-0677">Repeat</keyword>
<dbReference type="Pfam" id="PF23247">
    <property type="entry name" value="LRR_RPS2"/>
    <property type="match status" value="1"/>
</dbReference>
<dbReference type="EMBL" id="SDAM02029552">
    <property type="protein sequence ID" value="KAH6756545.1"/>
    <property type="molecule type" value="Genomic_DNA"/>
</dbReference>
<dbReference type="InterPro" id="IPR055414">
    <property type="entry name" value="LRR_R13L4/SHOC2-like"/>
</dbReference>
<proteinExistence type="predicted"/>
<evidence type="ECO:0000259" key="6">
    <source>
        <dbReference type="Pfam" id="PF23598"/>
    </source>
</evidence>